<dbReference type="AlphaFoldDB" id="A0ABD1XNJ2"/>
<organism evidence="1 2">
    <name type="scientific">Riccia fluitans</name>
    <dbReference type="NCBI Taxonomy" id="41844"/>
    <lineage>
        <taxon>Eukaryota</taxon>
        <taxon>Viridiplantae</taxon>
        <taxon>Streptophyta</taxon>
        <taxon>Embryophyta</taxon>
        <taxon>Marchantiophyta</taxon>
        <taxon>Marchantiopsida</taxon>
        <taxon>Marchantiidae</taxon>
        <taxon>Marchantiales</taxon>
        <taxon>Ricciaceae</taxon>
        <taxon>Riccia</taxon>
    </lineage>
</organism>
<dbReference type="EMBL" id="JBHFFA010000008">
    <property type="protein sequence ID" value="KAL2610522.1"/>
    <property type="molecule type" value="Genomic_DNA"/>
</dbReference>
<protein>
    <submittedName>
        <fullName evidence="1">Uncharacterized protein</fullName>
    </submittedName>
</protein>
<sequence length="139" mass="15795">MLAFVSNGEAERFVSLVTKFAPSKEEGVSATQLLLRHIPDWRIAIIDGADSYWRREVAGFFLDAVYFHRDRQQSPCLNLIKKRRDPSKNASHDRPCRGQRGLDQRTAAPTFVLTRYKGNRERSAAGKSFILGISAVMFH</sequence>
<dbReference type="Proteomes" id="UP001605036">
    <property type="component" value="Unassembled WGS sequence"/>
</dbReference>
<evidence type="ECO:0000313" key="1">
    <source>
        <dbReference type="EMBL" id="KAL2610522.1"/>
    </source>
</evidence>
<keyword evidence="2" id="KW-1185">Reference proteome</keyword>
<gene>
    <name evidence="1" type="ORF">R1flu_029095</name>
</gene>
<comment type="caution">
    <text evidence="1">The sequence shown here is derived from an EMBL/GenBank/DDBJ whole genome shotgun (WGS) entry which is preliminary data.</text>
</comment>
<name>A0ABD1XNJ2_9MARC</name>
<evidence type="ECO:0000313" key="2">
    <source>
        <dbReference type="Proteomes" id="UP001605036"/>
    </source>
</evidence>
<reference evidence="1 2" key="1">
    <citation type="submission" date="2024-09" db="EMBL/GenBank/DDBJ databases">
        <title>Chromosome-scale assembly of Riccia fluitans.</title>
        <authorList>
            <person name="Paukszto L."/>
            <person name="Sawicki J."/>
            <person name="Karawczyk K."/>
            <person name="Piernik-Szablinska J."/>
            <person name="Szczecinska M."/>
            <person name="Mazdziarz M."/>
        </authorList>
    </citation>
    <scope>NUCLEOTIDE SEQUENCE [LARGE SCALE GENOMIC DNA]</scope>
    <source>
        <strain evidence="1">Rf_01</strain>
        <tissue evidence="1">Aerial parts of the thallus</tissue>
    </source>
</reference>
<accession>A0ABD1XNJ2</accession>
<proteinExistence type="predicted"/>